<dbReference type="AlphaFoldDB" id="A0A8J5GVP9"/>
<dbReference type="EMBL" id="JACMSC010000007">
    <property type="protein sequence ID" value="KAG6514930.1"/>
    <property type="molecule type" value="Genomic_DNA"/>
</dbReference>
<dbReference type="Proteomes" id="UP000734854">
    <property type="component" value="Unassembled WGS sequence"/>
</dbReference>
<dbReference type="InterPro" id="IPR010625">
    <property type="entry name" value="CHCH"/>
</dbReference>
<feature type="region of interest" description="Disordered" evidence="2">
    <location>
        <begin position="73"/>
        <end position="96"/>
    </location>
</feature>
<gene>
    <name evidence="4" type="ORF">ZIOFF_025306</name>
</gene>
<evidence type="ECO:0000313" key="4">
    <source>
        <dbReference type="EMBL" id="KAG6514930.1"/>
    </source>
</evidence>
<name>A0A8J5GVP9_ZINOF</name>
<proteinExistence type="predicted"/>
<dbReference type="Pfam" id="PF06747">
    <property type="entry name" value="CHCH"/>
    <property type="match status" value="1"/>
</dbReference>
<dbReference type="Pfam" id="PF07797">
    <property type="entry name" value="DUF1639"/>
    <property type="match status" value="1"/>
</dbReference>
<dbReference type="InterPro" id="IPR012438">
    <property type="entry name" value="DUF1639"/>
</dbReference>
<evidence type="ECO:0000259" key="3">
    <source>
        <dbReference type="Pfam" id="PF06747"/>
    </source>
</evidence>
<feature type="region of interest" description="Disordered" evidence="2">
    <location>
        <begin position="163"/>
        <end position="200"/>
    </location>
</feature>
<keyword evidence="1" id="KW-1015">Disulfide bond</keyword>
<accession>A0A8J5GVP9</accession>
<keyword evidence="5" id="KW-1185">Reference proteome</keyword>
<feature type="region of interest" description="Disordered" evidence="2">
    <location>
        <begin position="230"/>
        <end position="296"/>
    </location>
</feature>
<protein>
    <recommendedName>
        <fullName evidence="3">CHCH domain-containing protein</fullName>
    </recommendedName>
</protein>
<dbReference type="PANTHER" id="PTHR47565:SF2">
    <property type="entry name" value="CYTOCHROME C OXIDASE 19-1"/>
    <property type="match status" value="1"/>
</dbReference>
<dbReference type="PROSITE" id="PS51808">
    <property type="entry name" value="CHCH"/>
    <property type="match status" value="1"/>
</dbReference>
<evidence type="ECO:0000256" key="2">
    <source>
        <dbReference type="SAM" id="MobiDB-lite"/>
    </source>
</evidence>
<organism evidence="4 5">
    <name type="scientific">Zingiber officinale</name>
    <name type="common">Ginger</name>
    <name type="synonym">Amomum zingiber</name>
    <dbReference type="NCBI Taxonomy" id="94328"/>
    <lineage>
        <taxon>Eukaryota</taxon>
        <taxon>Viridiplantae</taxon>
        <taxon>Streptophyta</taxon>
        <taxon>Embryophyta</taxon>
        <taxon>Tracheophyta</taxon>
        <taxon>Spermatophyta</taxon>
        <taxon>Magnoliopsida</taxon>
        <taxon>Liliopsida</taxon>
        <taxon>Zingiberales</taxon>
        <taxon>Zingiberaceae</taxon>
        <taxon>Zingiber</taxon>
    </lineage>
</organism>
<evidence type="ECO:0000256" key="1">
    <source>
        <dbReference type="ARBA" id="ARBA00023157"/>
    </source>
</evidence>
<comment type="caution">
    <text evidence="4">The sequence shown here is derived from an EMBL/GenBank/DDBJ whole genome shotgun (WGS) entry which is preliminary data.</text>
</comment>
<evidence type="ECO:0000313" key="5">
    <source>
        <dbReference type="Proteomes" id="UP000734854"/>
    </source>
</evidence>
<feature type="compositionally biased region" description="Basic and acidic residues" evidence="2">
    <location>
        <begin position="246"/>
        <end position="267"/>
    </location>
</feature>
<feature type="domain" description="CHCH" evidence="3">
    <location>
        <begin position="414"/>
        <end position="448"/>
    </location>
</feature>
<dbReference type="PANTHER" id="PTHR47565">
    <property type="entry name" value="CYTOCHROME C OXIDASE 19-1"/>
    <property type="match status" value="1"/>
</dbReference>
<sequence>MITYSSDEDEVAFCDEIDGCFLLPFVLKGLDLKSMFSFHFSFADGRQWLRGRFQRLNSLDVILLSNGRKPSLNASKESGARAGAADDHGFPNCSHQEPKLLRVKPSSVSDFQSPNRDHFLVSSSEPDAVNRASPENVLFQWGHRKRSRGLRAEGRTTVAAVAAADEGDEPPSHSRQVARLQRRSSADTATPTALPPPGGPYATRTWLSCAPVRGPTASLANRPWYLLLSKVPPTDLSPPPRAMIRSVEERSEGRARPEKRRSPEKYPKLSFPAAGSEAADGSMNPDPKQPPDLKPKERINLDHFAWPRIHLSLSRKEKEDDFMAMKGTKLPQRPKKRAKNIDKTLQVPKHSTLLPHSSILWIQQNHNLYVAARFDKDKVLPQQGSNGGSFGGSRGARPVPPEKGIFPLDHLHECDLAKKEYIACLKSSGYQSEKCRHLSKKYLECRMERNLMAKQDLSELGFGSSPGTSTS</sequence>
<reference evidence="4 5" key="1">
    <citation type="submission" date="2020-08" db="EMBL/GenBank/DDBJ databases">
        <title>Plant Genome Project.</title>
        <authorList>
            <person name="Zhang R.-G."/>
        </authorList>
    </citation>
    <scope>NUCLEOTIDE SEQUENCE [LARGE SCALE GENOMIC DNA]</scope>
    <source>
        <tissue evidence="4">Rhizome</tissue>
    </source>
</reference>